<evidence type="ECO:0000313" key="1">
    <source>
        <dbReference type="EMBL" id="KXH46248.1"/>
    </source>
</evidence>
<proteinExistence type="predicted"/>
<dbReference type="EMBL" id="JEMN01001151">
    <property type="protein sequence ID" value="KXH46248.1"/>
    <property type="molecule type" value="Genomic_DNA"/>
</dbReference>
<keyword evidence="2" id="KW-1185">Reference proteome</keyword>
<reference evidence="1 2" key="1">
    <citation type="submission" date="2014-02" db="EMBL/GenBank/DDBJ databases">
        <title>The genome sequence of Colletotrichum nymphaeae SA-01.</title>
        <authorList>
            <person name="Baroncelli R."/>
            <person name="Thon M.R."/>
        </authorList>
    </citation>
    <scope>NUCLEOTIDE SEQUENCE [LARGE SCALE GENOMIC DNA]</scope>
    <source>
        <strain evidence="1 2">SA-01</strain>
    </source>
</reference>
<sequence length="209" mass="22354">MVAMQSILGTFTSMCPMGPKSKSASELSADCDREKLQEGVGQLWAATAQAAATVSPLYAVEGHPFATLAAQMLQIYLNVTAKGCSYPLALGPTGVHSLETQVLLASQTSDCSIMGGQAMSAYSWDDLGLKKRITNQQMRSDPNAAFSLADLFLDVDAADTSPSFNPDSSYYTGTLNSTDIICFFPPLRVLRALARTRTSECDAKGRQSF</sequence>
<accession>A0A135TDQ9</accession>
<dbReference type="Proteomes" id="UP000070054">
    <property type="component" value="Unassembled WGS sequence"/>
</dbReference>
<protein>
    <submittedName>
        <fullName evidence="1">Uncharacterized protein</fullName>
    </submittedName>
</protein>
<organism evidence="1 2">
    <name type="scientific">Colletotrichum nymphaeae SA-01</name>
    <dbReference type="NCBI Taxonomy" id="1460502"/>
    <lineage>
        <taxon>Eukaryota</taxon>
        <taxon>Fungi</taxon>
        <taxon>Dikarya</taxon>
        <taxon>Ascomycota</taxon>
        <taxon>Pezizomycotina</taxon>
        <taxon>Sordariomycetes</taxon>
        <taxon>Hypocreomycetidae</taxon>
        <taxon>Glomerellales</taxon>
        <taxon>Glomerellaceae</taxon>
        <taxon>Colletotrichum</taxon>
        <taxon>Colletotrichum acutatum species complex</taxon>
    </lineage>
</organism>
<name>A0A135TDQ9_9PEZI</name>
<evidence type="ECO:0000313" key="2">
    <source>
        <dbReference type="Proteomes" id="UP000070054"/>
    </source>
</evidence>
<comment type="caution">
    <text evidence="1">The sequence shown here is derived from an EMBL/GenBank/DDBJ whole genome shotgun (WGS) entry which is preliminary data.</text>
</comment>
<gene>
    <name evidence="1" type="ORF">CNYM01_05045</name>
</gene>
<dbReference type="AlphaFoldDB" id="A0A135TDQ9"/>